<dbReference type="InterPro" id="IPR012944">
    <property type="entry name" value="SusD_RagB_dom"/>
</dbReference>
<evidence type="ECO:0000256" key="2">
    <source>
        <dbReference type="ARBA" id="ARBA00006275"/>
    </source>
</evidence>
<reference evidence="8 9" key="1">
    <citation type="submission" date="2019-03" db="EMBL/GenBank/DDBJ databases">
        <title>Genomic Encyclopedia of Type Strains, Phase IV (KMG-IV): sequencing the most valuable type-strain genomes for metagenomic binning, comparative biology and taxonomic classification.</title>
        <authorList>
            <person name="Goeker M."/>
        </authorList>
    </citation>
    <scope>NUCLEOTIDE SEQUENCE [LARGE SCALE GENOMIC DNA]</scope>
    <source>
        <strain evidence="8 9">DSM 100059</strain>
    </source>
</reference>
<dbReference type="GO" id="GO:0009279">
    <property type="term" value="C:cell outer membrane"/>
    <property type="evidence" value="ECO:0007669"/>
    <property type="project" value="UniProtKB-SubCell"/>
</dbReference>
<evidence type="ECO:0000256" key="3">
    <source>
        <dbReference type="ARBA" id="ARBA00022729"/>
    </source>
</evidence>
<comment type="caution">
    <text evidence="8">The sequence shown here is derived from an EMBL/GenBank/DDBJ whole genome shotgun (WGS) entry which is preliminary data.</text>
</comment>
<proteinExistence type="inferred from homology"/>
<dbReference type="Gene3D" id="1.25.40.390">
    <property type="match status" value="1"/>
</dbReference>
<keyword evidence="9" id="KW-1185">Reference proteome</keyword>
<feature type="domain" description="SusD-like N-terminal" evidence="7">
    <location>
        <begin position="82"/>
        <end position="214"/>
    </location>
</feature>
<dbReference type="PROSITE" id="PS51257">
    <property type="entry name" value="PROKAR_LIPOPROTEIN"/>
    <property type="match status" value="1"/>
</dbReference>
<comment type="subcellular location">
    <subcellularLocation>
        <location evidence="1">Cell outer membrane</location>
    </subcellularLocation>
</comment>
<dbReference type="CDD" id="cd08977">
    <property type="entry name" value="SusD"/>
    <property type="match status" value="1"/>
</dbReference>
<evidence type="ECO:0000259" key="6">
    <source>
        <dbReference type="Pfam" id="PF07980"/>
    </source>
</evidence>
<dbReference type="Pfam" id="PF07980">
    <property type="entry name" value="SusD_RagB"/>
    <property type="match status" value="1"/>
</dbReference>
<evidence type="ECO:0000256" key="4">
    <source>
        <dbReference type="ARBA" id="ARBA00023136"/>
    </source>
</evidence>
<keyword evidence="3" id="KW-0732">Signal</keyword>
<sequence length="536" mass="59840">MSHRYKLLILLALAGAGCQKLNQSPGDKYTDANYWTTPANASALLNTAYMQMYGSDVFFYNEGLSDNCYCSRGDQDGAFSIASGSFNTNNGRFESEWSGHYSGIKSCNVLLDNVDKVPNYPVDQKDSLIAQARFIRAFQYWQLMTWFGDVPLFDHDITLEESQTIPRTPRAQVLAFVLSELNAAQAVLPASWDAADLGRITRGACMALKARVQLYEGNWAAVASICDSLIASQTYALVPNYANIFSITNEHNSEVILDEEFVPTQRMYGWTFDLIPISAGARDNALGPTQSLVDDYLMMNGDTVTQAGSGFDPNNPYVSRDPRMTATLVYHLYNWTVPGGASHTIYIKPGSDTTATKHADEYVPNGGFGSATGYYWRKYFDWTAQPGENSGLDLILIRYADVLLMDAEAKNELGQFTAANWTQTIGALRTRAGFTDPNATQFNAAWTQGQLRAIIRRERRCELALEGLRVFDIRRWRTSEVVMNGTVHGAMFGDPSVDGGYIRVGQRIFNPARDYLWPIPLYEMQQNSHLTQNPNY</sequence>
<dbReference type="Proteomes" id="UP000294498">
    <property type="component" value="Unassembled WGS sequence"/>
</dbReference>
<dbReference type="AlphaFoldDB" id="A0A4R8DSV5"/>
<dbReference type="EMBL" id="SODV01000001">
    <property type="protein sequence ID" value="TDX01330.1"/>
    <property type="molecule type" value="Genomic_DNA"/>
</dbReference>
<comment type="similarity">
    <text evidence="2">Belongs to the SusD family.</text>
</comment>
<dbReference type="InterPro" id="IPR011990">
    <property type="entry name" value="TPR-like_helical_dom_sf"/>
</dbReference>
<evidence type="ECO:0000259" key="7">
    <source>
        <dbReference type="Pfam" id="PF14322"/>
    </source>
</evidence>
<dbReference type="SUPFAM" id="SSF48452">
    <property type="entry name" value="TPR-like"/>
    <property type="match status" value="1"/>
</dbReference>
<keyword evidence="4" id="KW-0472">Membrane</keyword>
<accession>A0A4R8DSV5</accession>
<evidence type="ECO:0000256" key="5">
    <source>
        <dbReference type="ARBA" id="ARBA00023237"/>
    </source>
</evidence>
<evidence type="ECO:0000256" key="1">
    <source>
        <dbReference type="ARBA" id="ARBA00004442"/>
    </source>
</evidence>
<keyword evidence="5" id="KW-0998">Cell outer membrane</keyword>
<gene>
    <name evidence="8" type="ORF">EDB95_2363</name>
</gene>
<evidence type="ECO:0000313" key="9">
    <source>
        <dbReference type="Proteomes" id="UP000294498"/>
    </source>
</evidence>
<dbReference type="InterPro" id="IPR033985">
    <property type="entry name" value="SusD-like_N"/>
</dbReference>
<name>A0A4R8DSV5_9BACT</name>
<evidence type="ECO:0000313" key="8">
    <source>
        <dbReference type="EMBL" id="TDX01330.1"/>
    </source>
</evidence>
<feature type="domain" description="RagB/SusD" evidence="6">
    <location>
        <begin position="254"/>
        <end position="536"/>
    </location>
</feature>
<organism evidence="8 9">
    <name type="scientific">Dinghuibacter silviterrae</name>
    <dbReference type="NCBI Taxonomy" id="1539049"/>
    <lineage>
        <taxon>Bacteria</taxon>
        <taxon>Pseudomonadati</taxon>
        <taxon>Bacteroidota</taxon>
        <taxon>Chitinophagia</taxon>
        <taxon>Chitinophagales</taxon>
        <taxon>Chitinophagaceae</taxon>
        <taxon>Dinghuibacter</taxon>
    </lineage>
</organism>
<protein>
    <submittedName>
        <fullName evidence="8">Putative outer membrane starch-binding protein</fullName>
    </submittedName>
</protein>
<dbReference type="Pfam" id="PF14322">
    <property type="entry name" value="SusD-like_3"/>
    <property type="match status" value="1"/>
</dbReference>